<feature type="transmembrane region" description="Helical" evidence="2">
    <location>
        <begin position="45"/>
        <end position="72"/>
    </location>
</feature>
<feature type="region of interest" description="Disordered" evidence="1">
    <location>
        <begin position="494"/>
        <end position="514"/>
    </location>
</feature>
<dbReference type="OrthoDB" id="5976369at2759"/>
<keyword evidence="5" id="KW-1185">Reference proteome</keyword>
<dbReference type="Proteomes" id="UP000887568">
    <property type="component" value="Unplaced"/>
</dbReference>
<dbReference type="Pfam" id="PF20231">
    <property type="entry name" value="DUF6589"/>
    <property type="match status" value="1"/>
</dbReference>
<accession>A0A914AGK8</accession>
<dbReference type="RefSeq" id="XP_038063120.1">
    <property type="nucleotide sequence ID" value="XM_038207192.1"/>
</dbReference>
<evidence type="ECO:0000313" key="4">
    <source>
        <dbReference type="EnsemblMetazoa" id="XP_038063120.1"/>
    </source>
</evidence>
<evidence type="ECO:0000259" key="3">
    <source>
        <dbReference type="Pfam" id="PF20231"/>
    </source>
</evidence>
<feature type="domain" description="DUF6589" evidence="3">
    <location>
        <begin position="527"/>
        <end position="578"/>
    </location>
</feature>
<evidence type="ECO:0000256" key="1">
    <source>
        <dbReference type="SAM" id="MobiDB-lite"/>
    </source>
</evidence>
<protein>
    <recommendedName>
        <fullName evidence="3">DUF6589 domain-containing protein</fullName>
    </recommendedName>
</protein>
<dbReference type="GeneID" id="119733822"/>
<keyword evidence="2" id="KW-0812">Transmembrane</keyword>
<evidence type="ECO:0000256" key="2">
    <source>
        <dbReference type="SAM" id="Phobius"/>
    </source>
</evidence>
<reference evidence="4" key="1">
    <citation type="submission" date="2022-11" db="UniProtKB">
        <authorList>
            <consortium name="EnsemblMetazoa"/>
        </authorList>
    </citation>
    <scope>IDENTIFICATION</scope>
</reference>
<organism evidence="4 5">
    <name type="scientific">Patiria miniata</name>
    <name type="common">Bat star</name>
    <name type="synonym">Asterina miniata</name>
    <dbReference type="NCBI Taxonomy" id="46514"/>
    <lineage>
        <taxon>Eukaryota</taxon>
        <taxon>Metazoa</taxon>
        <taxon>Echinodermata</taxon>
        <taxon>Eleutherozoa</taxon>
        <taxon>Asterozoa</taxon>
        <taxon>Asteroidea</taxon>
        <taxon>Valvatacea</taxon>
        <taxon>Valvatida</taxon>
        <taxon>Asterinidae</taxon>
        <taxon>Patiria</taxon>
    </lineage>
</organism>
<feature type="compositionally biased region" description="Polar residues" evidence="1">
    <location>
        <begin position="494"/>
        <end position="509"/>
    </location>
</feature>
<feature type="transmembrane region" description="Helical" evidence="2">
    <location>
        <begin position="20"/>
        <end position="39"/>
    </location>
</feature>
<dbReference type="InterPro" id="IPR046496">
    <property type="entry name" value="DUF6589"/>
</dbReference>
<proteinExistence type="predicted"/>
<evidence type="ECO:0000313" key="5">
    <source>
        <dbReference type="Proteomes" id="UP000887568"/>
    </source>
</evidence>
<dbReference type="EnsemblMetazoa" id="XM_038207192.1">
    <property type="protein sequence ID" value="XP_038063120.1"/>
    <property type="gene ID" value="LOC119733822"/>
</dbReference>
<keyword evidence="2" id="KW-1133">Transmembrane helix</keyword>
<dbReference type="OMA" id="WDITIHA"/>
<keyword evidence="2" id="KW-0472">Membrane</keyword>
<name>A0A914AGK8_PATMI</name>
<dbReference type="AlphaFoldDB" id="A0A914AGK8"/>
<sequence>MGHVQLTKRVKTIGWDPVRIVSPNFIFVVNIIFYINIIFFNNIIFFINIIFFMSPISNSFISVIFFVIEIFLNYTSSNQRLLSVEEFNGLSSIVSSRDPDSIANVMWGIKPIQSAVKHLSLAEVKANCCSLQRCSILRKCDFSDHSNFNWRDILQEMDKQCPFLLDVLVTTASDDSHVFEDAKVPVICMVYGMLLYQRSCRIGRLQQLFTILLSRSAAKKEIYREFQRVGVCQSFTQKDVLLNKIGGHFNEEAMELVKKGSKFQIIGDNFDLRVLRHDMTKDAKNIDLHYFASTIVFDRISFEQLPDDKPTRPLQQCPISSFVPNEDEINTLKKSYKILVARDIVECCPALAFMKSVIPHHIKHKYSDITKEKSALFTQEILPCNENNYGEVVQILSRYEEWVHNIFRKESATPLVEKQTEVSVNKLDACFESKILLSHTNGIITGHGDGDADFCMLGADELTFHDHVHTKDLQDEGVGICSGTDNYVLQETGAKSDTPASCPNVQSRPDQPGSHMMQVDPADPLQHVHIPVGGDQLTRVRLAGAKDLRAGVHTARQRFDHLYPFICEIWHAKKAFLNVRFGLCIFLYFPKSTHDNKICSLPDLVLEVF</sequence>